<dbReference type="EMBL" id="SMGQ01000011">
    <property type="protein sequence ID" value="TCK98453.1"/>
    <property type="molecule type" value="Genomic_DNA"/>
</dbReference>
<evidence type="ECO:0000259" key="5">
    <source>
        <dbReference type="Pfam" id="PF01555"/>
    </source>
</evidence>
<dbReference type="EC" id="2.1.1.-" evidence="4"/>
<dbReference type="InterPro" id="IPR029063">
    <property type="entry name" value="SAM-dependent_MTases_sf"/>
</dbReference>
<reference evidence="6 7" key="1">
    <citation type="submission" date="2019-03" db="EMBL/GenBank/DDBJ databases">
        <title>Genomic Encyclopedia of Type Strains, Phase IV (KMG-IV): sequencing the most valuable type-strain genomes for metagenomic binning, comparative biology and taxonomic classification.</title>
        <authorList>
            <person name="Goeker M."/>
        </authorList>
    </citation>
    <scope>NUCLEOTIDE SEQUENCE [LARGE SCALE GENOMIC DNA]</scope>
    <source>
        <strain evidence="6 7">DSM 24176</strain>
    </source>
</reference>
<dbReference type="Pfam" id="PF01555">
    <property type="entry name" value="N6_N4_Mtase"/>
    <property type="match status" value="2"/>
</dbReference>
<dbReference type="InterPro" id="IPR002941">
    <property type="entry name" value="DNA_methylase_N4/N6"/>
</dbReference>
<name>A0A4R1N726_9FIRM</name>
<dbReference type="InterPro" id="IPR001091">
    <property type="entry name" value="RM_Methyltransferase"/>
</dbReference>
<protein>
    <recommendedName>
        <fullName evidence="4">Methyltransferase</fullName>
        <ecNumber evidence="4">2.1.1.-</ecNumber>
    </recommendedName>
</protein>
<dbReference type="GO" id="GO:0032259">
    <property type="term" value="P:methylation"/>
    <property type="evidence" value="ECO:0007669"/>
    <property type="project" value="UniProtKB-KW"/>
</dbReference>
<evidence type="ECO:0000256" key="4">
    <source>
        <dbReference type="RuleBase" id="RU362026"/>
    </source>
</evidence>
<keyword evidence="7" id="KW-1185">Reference proteome</keyword>
<dbReference type="GO" id="GO:0003677">
    <property type="term" value="F:DNA binding"/>
    <property type="evidence" value="ECO:0007669"/>
    <property type="project" value="InterPro"/>
</dbReference>
<sequence length="351" mass="41069">MNLEEKDLINKLKEIKEKEDVSAIKKELQSFVEAINNIKEDVIGYEYDDKALTINKTTLCIYLNNMLEQSSKERVDFYYDRLIKALTEVKTSKYNDINLNRWKEYDDILTDSLWIIDQRDKNASHSGDYWGNFVPQIPNQLLKRYTKAGEWVLDPFLGSGTTLIEAALLGRNGIGIELQEHVAKIAKERVEAIQPTETKSEIVLENSQAIELDKVLKQLNIKKVQFVLMHPPYWDIIQFSKHKSDLSNNETLDDFLDAFGQVIDNTTQYLEKGRFAAVVIGDKYEKGEWIPLGFYTMQEFLKRGFKLKSIIVKNFDETKGKRNQRNLWKYRALSGGFYLFKHEYIYVFQKK</sequence>
<comment type="caution">
    <text evidence="6">The sequence shown here is derived from an EMBL/GenBank/DDBJ whole genome shotgun (WGS) entry which is preliminary data.</text>
</comment>
<dbReference type="Gene3D" id="3.40.50.150">
    <property type="entry name" value="Vaccinia Virus protein VP39"/>
    <property type="match status" value="2"/>
</dbReference>
<dbReference type="OrthoDB" id="9773571at2"/>
<organism evidence="6 7">
    <name type="scientific">Natranaerovirga hydrolytica</name>
    <dbReference type="NCBI Taxonomy" id="680378"/>
    <lineage>
        <taxon>Bacteria</taxon>
        <taxon>Bacillati</taxon>
        <taxon>Bacillota</taxon>
        <taxon>Clostridia</taxon>
        <taxon>Lachnospirales</taxon>
        <taxon>Natranaerovirgaceae</taxon>
        <taxon>Natranaerovirga</taxon>
    </lineage>
</organism>
<evidence type="ECO:0000313" key="6">
    <source>
        <dbReference type="EMBL" id="TCK98453.1"/>
    </source>
</evidence>
<dbReference type="GO" id="GO:0009307">
    <property type="term" value="P:DNA restriction-modification system"/>
    <property type="evidence" value="ECO:0007669"/>
    <property type="project" value="UniProtKB-KW"/>
</dbReference>
<keyword evidence="3" id="KW-0680">Restriction system</keyword>
<feature type="domain" description="DNA methylase N-4/N-6" evidence="5">
    <location>
        <begin position="68"/>
        <end position="188"/>
    </location>
</feature>
<dbReference type="AlphaFoldDB" id="A0A4R1N726"/>
<evidence type="ECO:0000313" key="7">
    <source>
        <dbReference type="Proteomes" id="UP000294545"/>
    </source>
</evidence>
<keyword evidence="1 6" id="KW-0489">Methyltransferase</keyword>
<comment type="similarity">
    <text evidence="4">Belongs to the N(4)/N(6)-methyltransferase family.</text>
</comment>
<dbReference type="GO" id="GO:0005737">
    <property type="term" value="C:cytoplasm"/>
    <property type="evidence" value="ECO:0007669"/>
    <property type="project" value="TreeGrafter"/>
</dbReference>
<evidence type="ECO:0000256" key="1">
    <source>
        <dbReference type="ARBA" id="ARBA00022603"/>
    </source>
</evidence>
<dbReference type="SUPFAM" id="SSF53335">
    <property type="entry name" value="S-adenosyl-L-methionine-dependent methyltransferases"/>
    <property type="match status" value="2"/>
</dbReference>
<proteinExistence type="inferred from homology"/>
<dbReference type="PANTHER" id="PTHR13370">
    <property type="entry name" value="RNA METHYLASE-RELATED"/>
    <property type="match status" value="1"/>
</dbReference>
<dbReference type="PRINTS" id="PR00508">
    <property type="entry name" value="S21N4MTFRASE"/>
</dbReference>
<dbReference type="GO" id="GO:0009007">
    <property type="term" value="F:site-specific DNA-methyltransferase (adenine-specific) activity"/>
    <property type="evidence" value="ECO:0007669"/>
    <property type="project" value="TreeGrafter"/>
</dbReference>
<dbReference type="PANTHER" id="PTHR13370:SF3">
    <property type="entry name" value="TRNA (GUANINE(10)-N2)-METHYLTRANSFERASE HOMOLOG"/>
    <property type="match status" value="1"/>
</dbReference>
<gene>
    <name evidence="6" type="ORF">EDC19_0875</name>
</gene>
<evidence type="ECO:0000256" key="2">
    <source>
        <dbReference type="ARBA" id="ARBA00022679"/>
    </source>
</evidence>
<dbReference type="GO" id="GO:0008170">
    <property type="term" value="F:N-methyltransferase activity"/>
    <property type="evidence" value="ECO:0007669"/>
    <property type="project" value="InterPro"/>
</dbReference>
<dbReference type="Proteomes" id="UP000294545">
    <property type="component" value="Unassembled WGS sequence"/>
</dbReference>
<feature type="domain" description="DNA methylase N-4/N-6" evidence="5">
    <location>
        <begin position="224"/>
        <end position="351"/>
    </location>
</feature>
<keyword evidence="2" id="KW-0808">Transferase</keyword>
<evidence type="ECO:0000256" key="3">
    <source>
        <dbReference type="ARBA" id="ARBA00022747"/>
    </source>
</evidence>
<accession>A0A4R1N726</accession>